<dbReference type="Gene3D" id="2.30.300.10">
    <property type="entry name" value="Baseplate protein-like domain - beta roll fold"/>
    <property type="match status" value="1"/>
</dbReference>
<dbReference type="Proteomes" id="UP000595897">
    <property type="component" value="Chromosome"/>
</dbReference>
<evidence type="ECO:0000259" key="1">
    <source>
        <dbReference type="Pfam" id="PF24032"/>
    </source>
</evidence>
<dbReference type="Gene3D" id="3.55.50.10">
    <property type="entry name" value="Baseplate protein-like domains"/>
    <property type="match status" value="1"/>
</dbReference>
<dbReference type="Pfam" id="PF24032">
    <property type="entry name" value="YQBQ"/>
    <property type="match status" value="1"/>
</dbReference>
<dbReference type="EMBL" id="AP024169">
    <property type="protein sequence ID" value="BCN32065.1"/>
    <property type="molecule type" value="Genomic_DNA"/>
</dbReference>
<proteinExistence type="predicted"/>
<reference evidence="2 3" key="1">
    <citation type="submission" date="2020-11" db="EMBL/GenBank/DDBJ databases">
        <title>Draft genome sequencing of a Lachnospiraceae strain isolated from anoxic soil subjected to BSD treatment.</title>
        <authorList>
            <person name="Uek A."/>
            <person name="Tonouchi A."/>
        </authorList>
    </citation>
    <scope>NUCLEOTIDE SEQUENCE [LARGE SCALE GENOMIC DNA]</scope>
    <source>
        <strain evidence="2 3">TB5</strain>
    </source>
</reference>
<dbReference type="RefSeq" id="WP_271713146.1">
    <property type="nucleotide sequence ID" value="NZ_AP024169.1"/>
</dbReference>
<organism evidence="2 3">
    <name type="scientific">Anaeromicropila herbilytica</name>
    <dbReference type="NCBI Taxonomy" id="2785025"/>
    <lineage>
        <taxon>Bacteria</taxon>
        <taxon>Bacillati</taxon>
        <taxon>Bacillota</taxon>
        <taxon>Clostridia</taxon>
        <taxon>Lachnospirales</taxon>
        <taxon>Lachnospiraceae</taxon>
        <taxon>Anaeromicropila</taxon>
    </lineage>
</organism>
<protein>
    <recommendedName>
        <fullName evidence="1">YqbQ/XkdQ domain-containing protein</fullName>
    </recommendedName>
</protein>
<dbReference type="Gene3D" id="3.30.1920.10">
    <property type="entry name" value="Baseplate protein-like domains - 2 layer sandwich fold"/>
    <property type="match status" value="1"/>
</dbReference>
<name>A0A7R7EN81_9FIRM</name>
<evidence type="ECO:0000313" key="2">
    <source>
        <dbReference type="EMBL" id="BCN32065.1"/>
    </source>
</evidence>
<dbReference type="InterPro" id="IPR023399">
    <property type="entry name" value="Baseplate-like_2-layer_sand"/>
</dbReference>
<dbReference type="AlphaFoldDB" id="A0A7R7EN81"/>
<keyword evidence="3" id="KW-1185">Reference proteome</keyword>
<dbReference type="KEGG" id="ahb:bsdtb5_33600"/>
<dbReference type="SUPFAM" id="SSF69279">
    <property type="entry name" value="Phage tail proteins"/>
    <property type="match status" value="1"/>
</dbReference>
<accession>A0A7R7EN81</accession>
<gene>
    <name evidence="2" type="ORF">bsdtb5_33600</name>
</gene>
<dbReference type="InterPro" id="IPR056937">
    <property type="entry name" value="YqbQ/XkdQ"/>
</dbReference>
<evidence type="ECO:0000313" key="3">
    <source>
        <dbReference type="Proteomes" id="UP000595897"/>
    </source>
</evidence>
<feature type="domain" description="YqbQ/XkdQ" evidence="1">
    <location>
        <begin position="23"/>
        <end position="311"/>
    </location>
</feature>
<sequence length="323" mass="36607">MRILWQKHNDKKKYDITEFISTVTWSGSATQASRSLQVSVLYSPLDKNIQDLNIKMGDRLILSDDGKVLINSMVYSRERTSEQGTITYSGYDDFNHLLKSNATYVFKKTTPENIVEKLCKDFQIDTGDIEKTKVPIAKLLIEGDNIYNIIMKAYSRAYKAKGIKYMPIMYGTKLYVIRKGQKIKDFNLSDTLNITSSSYSESIDSIINKVKIYNDKKEQKGVVTEETSVKKYGIFQESYTIEDGVNSVTAAKNMLVKEEKTASVEALGHTSCISGYAVDISDSITGLKKEFWIENDTHTWSGGTYTMSLELAFKNVMDVQEES</sequence>